<keyword evidence="1" id="KW-0732">Signal</keyword>
<feature type="signal peptide" evidence="1">
    <location>
        <begin position="1"/>
        <end position="23"/>
    </location>
</feature>
<dbReference type="Gene3D" id="3.80.10.10">
    <property type="entry name" value="Ribonuclease Inhibitor"/>
    <property type="match status" value="2"/>
</dbReference>
<dbReference type="GO" id="GO:0004553">
    <property type="term" value="F:hydrolase activity, hydrolyzing O-glycosyl compounds"/>
    <property type="evidence" value="ECO:0007669"/>
    <property type="project" value="InterPro"/>
</dbReference>
<dbReference type="SUPFAM" id="SSF63446">
    <property type="entry name" value="Type I dockerin domain"/>
    <property type="match status" value="1"/>
</dbReference>
<organism evidence="3 4">
    <name type="scientific">Sodaliphilus pleomorphus</name>
    <dbReference type="NCBI Taxonomy" id="2606626"/>
    <lineage>
        <taxon>Bacteria</taxon>
        <taxon>Pseudomonadati</taxon>
        <taxon>Bacteroidota</taxon>
        <taxon>Bacteroidia</taxon>
        <taxon>Bacteroidales</taxon>
        <taxon>Muribaculaceae</taxon>
        <taxon>Sodaliphilus</taxon>
    </lineage>
</organism>
<dbReference type="PROSITE" id="PS51766">
    <property type="entry name" value="DOCKERIN"/>
    <property type="match status" value="1"/>
</dbReference>
<dbReference type="PANTHER" id="PTHR45661:SF3">
    <property type="entry name" value="IG-LIKE DOMAIN-CONTAINING PROTEIN"/>
    <property type="match status" value="1"/>
</dbReference>
<dbReference type="Pfam" id="PF13306">
    <property type="entry name" value="LRR_5"/>
    <property type="match status" value="3"/>
</dbReference>
<dbReference type="Proteomes" id="UP000483362">
    <property type="component" value="Unassembled WGS sequence"/>
</dbReference>
<evidence type="ECO:0000313" key="3">
    <source>
        <dbReference type="EMBL" id="MSS16867.1"/>
    </source>
</evidence>
<dbReference type="SUPFAM" id="SSF52058">
    <property type="entry name" value="L domain-like"/>
    <property type="match status" value="1"/>
</dbReference>
<evidence type="ECO:0000259" key="2">
    <source>
        <dbReference type="PROSITE" id="PS51766"/>
    </source>
</evidence>
<dbReference type="PROSITE" id="PS00018">
    <property type="entry name" value="EF_HAND_1"/>
    <property type="match status" value="1"/>
</dbReference>
<protein>
    <submittedName>
        <fullName evidence="3">Leucine-rich repeat protein</fullName>
    </submittedName>
</protein>
<keyword evidence="4" id="KW-1185">Reference proteome</keyword>
<dbReference type="GO" id="GO:0000272">
    <property type="term" value="P:polysaccharide catabolic process"/>
    <property type="evidence" value="ECO:0007669"/>
    <property type="project" value="InterPro"/>
</dbReference>
<feature type="chain" id="PRO_5026780698" evidence="1">
    <location>
        <begin position="24"/>
        <end position="702"/>
    </location>
</feature>
<dbReference type="InterPro" id="IPR053139">
    <property type="entry name" value="Surface_bspA-like"/>
</dbReference>
<dbReference type="InterPro" id="IPR032675">
    <property type="entry name" value="LRR_dom_sf"/>
</dbReference>
<dbReference type="InterPro" id="IPR018247">
    <property type="entry name" value="EF_Hand_1_Ca_BS"/>
</dbReference>
<gene>
    <name evidence="3" type="ORF">FYJ29_03675</name>
</gene>
<dbReference type="InterPro" id="IPR016134">
    <property type="entry name" value="Dockerin_dom"/>
</dbReference>
<accession>A0A6L5XB38</accession>
<evidence type="ECO:0000313" key="4">
    <source>
        <dbReference type="Proteomes" id="UP000483362"/>
    </source>
</evidence>
<dbReference type="InterPro" id="IPR002105">
    <property type="entry name" value="Dockerin_1_rpt"/>
</dbReference>
<dbReference type="Pfam" id="PF00404">
    <property type="entry name" value="Dockerin_1"/>
    <property type="match status" value="1"/>
</dbReference>
<reference evidence="3 4" key="1">
    <citation type="submission" date="2019-08" db="EMBL/GenBank/DDBJ databases">
        <title>In-depth cultivation of the pig gut microbiome towards novel bacterial diversity and tailored functional studies.</title>
        <authorList>
            <person name="Wylensek D."/>
            <person name="Hitch T.C.A."/>
            <person name="Clavel T."/>
        </authorList>
    </citation>
    <scope>NUCLEOTIDE SEQUENCE [LARGE SCALE GENOMIC DNA]</scope>
    <source>
        <strain evidence="3 4">Oil-RF-744-WCA-WT-10</strain>
    </source>
</reference>
<dbReference type="Gene3D" id="1.10.1330.10">
    <property type="entry name" value="Dockerin domain"/>
    <property type="match status" value="1"/>
</dbReference>
<sequence length="702" mass="72969">MNKMLKIIATIVMAAGAAVSSQALEVACTAGSLSSAISDCNITTLTVTGTVDARDFKFIADSLNRLTAVDMSGATIVACEQPAAGSAYASVQASEANALPATSFFGKKSLASVQLPAGVKSIGFAAFAGCEALRQVTIPATVDSIASYAFSSTGLTTVTVPATVVSMGQGVFSRCPALASATVATTALGDYTFLDCAALSKVVMGKNVDAIGNGAFAGCTALKSLTLPDGSALVRIGNEAFVLSGIEALDFSGMQHLESVGDWAFATTPVKTIKLPDAVTALGKGAFFYDTALTAANVPARATAVSDYAFAGDDEAAVGNVLKQGHTRIGDYAFYNVSTPVSITIPGSINYIGTKAMAGMTGLDTIKALPTTVPALGDSVWAGLDQKTVNLDIPDSLVAHDYAGAEQWREFHILKTYRQGDVNNDGRLDVTDVTTLINVILGLPVQSFNSLVADFNNDGLYNVTDVTILINMILADDNSHVRRVKAVDEAAGNSTADKLYIDDFDIEPGHTRTVQVKLDGSQDYIALQCEITMPQGLHIVGGSIVNASLNENLSTPSRLLSDGSTTRVIAYSMTNSVIKPRNGAVLSLLVKADDDFASQGVVAIDGLVLVDRANVRFDGAGSTAMAGRTTGVGVVDASGFKVYAHDRVLVVESQVMASAQLAAINGTATNLLVEPGRNEYRDIAPGIYVVRLAGKSYKVAVR</sequence>
<name>A0A6L5XB38_9BACT</name>
<evidence type="ECO:0000256" key="1">
    <source>
        <dbReference type="SAM" id="SignalP"/>
    </source>
</evidence>
<dbReference type="InterPro" id="IPR036439">
    <property type="entry name" value="Dockerin_dom_sf"/>
</dbReference>
<dbReference type="PANTHER" id="PTHR45661">
    <property type="entry name" value="SURFACE ANTIGEN"/>
    <property type="match status" value="1"/>
</dbReference>
<feature type="domain" description="Dockerin" evidence="2">
    <location>
        <begin position="415"/>
        <end position="482"/>
    </location>
</feature>
<dbReference type="CDD" id="cd14256">
    <property type="entry name" value="Dockerin_I"/>
    <property type="match status" value="1"/>
</dbReference>
<dbReference type="AlphaFoldDB" id="A0A6L5XB38"/>
<comment type="caution">
    <text evidence="3">The sequence shown here is derived from an EMBL/GenBank/DDBJ whole genome shotgun (WGS) entry which is preliminary data.</text>
</comment>
<dbReference type="EMBL" id="VULT01000004">
    <property type="protein sequence ID" value="MSS16867.1"/>
    <property type="molecule type" value="Genomic_DNA"/>
</dbReference>
<proteinExistence type="predicted"/>
<dbReference type="InterPro" id="IPR026906">
    <property type="entry name" value="LRR_5"/>
</dbReference>